<reference evidence="5 6" key="1">
    <citation type="journal article" date="2010" name="Cell">
        <title>The genome of Naegleria gruberi illuminates early eukaryotic versatility.</title>
        <authorList>
            <person name="Fritz-Laylin L.K."/>
            <person name="Prochnik S.E."/>
            <person name="Ginger M.L."/>
            <person name="Dacks J.B."/>
            <person name="Carpenter M.L."/>
            <person name="Field M.C."/>
            <person name="Kuo A."/>
            <person name="Paredez A."/>
            <person name="Chapman J."/>
            <person name="Pham J."/>
            <person name="Shu S."/>
            <person name="Neupane R."/>
            <person name="Cipriano M."/>
            <person name="Mancuso J."/>
            <person name="Tu H."/>
            <person name="Salamov A."/>
            <person name="Lindquist E."/>
            <person name="Shapiro H."/>
            <person name="Lucas S."/>
            <person name="Grigoriev I.V."/>
            <person name="Cande W.Z."/>
            <person name="Fulton C."/>
            <person name="Rokhsar D.S."/>
            <person name="Dawson S.C."/>
        </authorList>
    </citation>
    <scope>NUCLEOTIDE SEQUENCE [LARGE SCALE GENOMIC DNA]</scope>
    <source>
        <strain evidence="5 6">NEG-M</strain>
    </source>
</reference>
<dbReference type="RefSeq" id="XP_002680147.1">
    <property type="nucleotide sequence ID" value="XM_002680101.1"/>
</dbReference>
<dbReference type="GO" id="GO:0008081">
    <property type="term" value="F:phosphoric diester hydrolase activity"/>
    <property type="evidence" value="ECO:0007669"/>
    <property type="project" value="TreeGrafter"/>
</dbReference>
<dbReference type="PANTHER" id="PTHR10340">
    <property type="entry name" value="SPHINGOMYELIN PHOSPHODIESTERASE"/>
    <property type="match status" value="1"/>
</dbReference>
<dbReference type="PANTHER" id="PTHR10340:SF57">
    <property type="entry name" value="METALLOPHOS DOMAIN-CONTAINING PROTEIN"/>
    <property type="match status" value="1"/>
</dbReference>
<dbReference type="GO" id="GO:0005615">
    <property type="term" value="C:extracellular space"/>
    <property type="evidence" value="ECO:0007669"/>
    <property type="project" value="TreeGrafter"/>
</dbReference>
<dbReference type="Proteomes" id="UP000006671">
    <property type="component" value="Unassembled WGS sequence"/>
</dbReference>
<proteinExistence type="predicted"/>
<dbReference type="eggNOG" id="KOG3770">
    <property type="taxonomic scope" value="Eukaryota"/>
</dbReference>
<evidence type="ECO:0000313" key="5">
    <source>
        <dbReference type="EMBL" id="EFC47403.1"/>
    </source>
</evidence>
<dbReference type="InterPro" id="IPR029052">
    <property type="entry name" value="Metallo-depent_PP-like"/>
</dbReference>
<dbReference type="SUPFAM" id="SSF56300">
    <property type="entry name" value="Metallo-dependent phosphatases"/>
    <property type="match status" value="1"/>
</dbReference>
<dbReference type="EMBL" id="GG738855">
    <property type="protein sequence ID" value="EFC47403.1"/>
    <property type="molecule type" value="Genomic_DNA"/>
</dbReference>
<gene>
    <name evidence="5" type="ORF">NAEGRDRAFT_47320</name>
</gene>
<feature type="signal peptide" evidence="3">
    <location>
        <begin position="1"/>
        <end position="26"/>
    </location>
</feature>
<accession>D2V7L8</accession>
<dbReference type="AlphaFoldDB" id="D2V7L8"/>
<evidence type="ECO:0000313" key="6">
    <source>
        <dbReference type="Proteomes" id="UP000006671"/>
    </source>
</evidence>
<dbReference type="VEuPathDB" id="AmoebaDB:NAEGRDRAFT_47320"/>
<evidence type="ECO:0000256" key="1">
    <source>
        <dbReference type="ARBA" id="ARBA00022801"/>
    </source>
</evidence>
<organism evidence="6">
    <name type="scientific">Naegleria gruberi</name>
    <name type="common">Amoeba</name>
    <dbReference type="NCBI Taxonomy" id="5762"/>
    <lineage>
        <taxon>Eukaryota</taxon>
        <taxon>Discoba</taxon>
        <taxon>Heterolobosea</taxon>
        <taxon>Tetramitia</taxon>
        <taxon>Eutetramitia</taxon>
        <taxon>Vahlkampfiidae</taxon>
        <taxon>Naegleria</taxon>
    </lineage>
</organism>
<sequence>MSQHVSSSPNYLFSFFIILLFSSTICSTTQQVNKFSSLKSRGGEQSAFGYFLWMTDIHYDPFYDPTIPNHQYFCRKPQQVVTENQPERVQQEFHHLRNTKQKIQDFLFIEEKRKILIRNSSSPSFEGIDTNFTDYAMYGRYGCDAPKTLVESTFSQIAQVIREHNGILPDFIVMNGDYNAHHLPNGSFVLQNTLDVTKMLQSTLAKQLNVYDLPILPCIGNNDLYPDYYLPYIEDPDHGNEALTWYQSLWTGPVGWGKMFGLTEDYQRNTFLKGGYYKYEIVKTSQGRESKLVILVLNSLLYSANRYPNMTNGAEPPSDPSGQLAWMEMELLKARSELSIRDVTVYIVTHIPASQNSFDNKSLWKPMYESQFLALVSKYSEMITTILYGHLHKDQFRLFRNQQPNKVNDLGNTKNNFAMVGLSVSPVFSNNVGFRTLYYSEKYLILDYDQYYMDIYSSNQKRNAVWKKGYTFSKAFPTLFEEAHFINSLLVQSFLKKLEQSYQEDDQQVDYLTQFMGYKEAQYVANRFKYFCDITMLEPTEFIKCIATGSDSGAIPIQKFINRK</sequence>
<feature type="chain" id="PRO_5003038490" evidence="3">
    <location>
        <begin position="27"/>
        <end position="564"/>
    </location>
</feature>
<dbReference type="Pfam" id="PF00149">
    <property type="entry name" value="Metallophos"/>
    <property type="match status" value="1"/>
</dbReference>
<keyword evidence="6" id="KW-1185">Reference proteome</keyword>
<name>D2V7L8_NAEGR</name>
<feature type="domain" description="Calcineurin-like phosphoesterase" evidence="4">
    <location>
        <begin position="154"/>
        <end position="393"/>
    </location>
</feature>
<dbReference type="KEGG" id="ngr:NAEGRDRAFT_47320"/>
<evidence type="ECO:0000256" key="2">
    <source>
        <dbReference type="ARBA" id="ARBA00023180"/>
    </source>
</evidence>
<evidence type="ECO:0000259" key="4">
    <source>
        <dbReference type="Pfam" id="PF00149"/>
    </source>
</evidence>
<dbReference type="InterPro" id="IPR004843">
    <property type="entry name" value="Calcineurin-like_PHP"/>
</dbReference>
<dbReference type="OMA" id="DYNAHHL"/>
<keyword evidence="1" id="KW-0378">Hydrolase</keyword>
<dbReference type="InParanoid" id="D2V7L8"/>
<evidence type="ECO:0000256" key="3">
    <source>
        <dbReference type="SAM" id="SignalP"/>
    </source>
</evidence>
<keyword evidence="2" id="KW-0325">Glycoprotein</keyword>
<keyword evidence="3" id="KW-0732">Signal</keyword>
<dbReference type="GeneID" id="8860389"/>
<protein>
    <submittedName>
        <fullName evidence="5">Predicted protein</fullName>
    </submittedName>
</protein>
<dbReference type="OrthoDB" id="348678at2759"/>